<evidence type="ECO:0000259" key="3">
    <source>
        <dbReference type="PROSITE" id="PS50268"/>
    </source>
</evidence>
<keyword evidence="2" id="KW-0472">Membrane</keyword>
<feature type="non-terminal residue" evidence="4">
    <location>
        <position position="339"/>
    </location>
</feature>
<feature type="domain" description="Cadherin" evidence="3">
    <location>
        <begin position="265"/>
        <end position="338"/>
    </location>
</feature>
<name>A0A2V4A4K9_9BACT</name>
<keyword evidence="5" id="KW-1185">Reference proteome</keyword>
<feature type="domain" description="Cadherin" evidence="3">
    <location>
        <begin position="51"/>
        <end position="154"/>
    </location>
</feature>
<dbReference type="RefSeq" id="WP_133250142.1">
    <property type="nucleotide sequence ID" value="NZ_QFLI01000038.1"/>
</dbReference>
<evidence type="ECO:0000313" key="5">
    <source>
        <dbReference type="Proteomes" id="UP000248079"/>
    </source>
</evidence>
<gene>
    <name evidence="4" type="ORF">DF185_22920</name>
</gene>
<evidence type="ECO:0000256" key="2">
    <source>
        <dbReference type="ARBA" id="ARBA00022989"/>
    </source>
</evidence>
<keyword evidence="2" id="KW-1133">Transmembrane helix</keyword>
<organism evidence="4 5">
    <name type="scientific">Marinifilum breve</name>
    <dbReference type="NCBI Taxonomy" id="2184082"/>
    <lineage>
        <taxon>Bacteria</taxon>
        <taxon>Pseudomonadati</taxon>
        <taxon>Bacteroidota</taxon>
        <taxon>Bacteroidia</taxon>
        <taxon>Marinilabiliales</taxon>
        <taxon>Marinifilaceae</taxon>
    </lineage>
</organism>
<dbReference type="PANTHER" id="PTHR24026">
    <property type="entry name" value="FAT ATYPICAL CADHERIN-RELATED"/>
    <property type="match status" value="1"/>
</dbReference>
<reference evidence="4 5" key="1">
    <citation type="submission" date="2018-05" db="EMBL/GenBank/DDBJ databases">
        <title>Marinifilum breve JC075T sp. nov., a marine bacterium isolated from Yongle Blue Hole in the South China Sea.</title>
        <authorList>
            <person name="Fu T."/>
        </authorList>
    </citation>
    <scope>NUCLEOTIDE SEQUENCE [LARGE SCALE GENOMIC DNA]</scope>
    <source>
        <strain evidence="4 5">JC075</strain>
    </source>
</reference>
<feature type="domain" description="Cadherin" evidence="3">
    <location>
        <begin position="154"/>
        <end position="257"/>
    </location>
</feature>
<feature type="domain" description="Cadherin" evidence="3">
    <location>
        <begin position="11"/>
        <end position="51"/>
    </location>
</feature>
<dbReference type="InterPro" id="IPR015919">
    <property type="entry name" value="Cadherin-like_sf"/>
</dbReference>
<dbReference type="InterPro" id="IPR002126">
    <property type="entry name" value="Cadherin-like_dom"/>
</dbReference>
<dbReference type="GO" id="GO:0007156">
    <property type="term" value="P:homophilic cell adhesion via plasma membrane adhesion molecules"/>
    <property type="evidence" value="ECO:0007669"/>
    <property type="project" value="InterPro"/>
</dbReference>
<dbReference type="PROSITE" id="PS50268">
    <property type="entry name" value="CADHERIN_2"/>
    <property type="match status" value="4"/>
</dbReference>
<dbReference type="AlphaFoldDB" id="A0A2V4A4K9"/>
<evidence type="ECO:0000256" key="1">
    <source>
        <dbReference type="ARBA" id="ARBA00022692"/>
    </source>
</evidence>
<dbReference type="EMBL" id="QFLI01000038">
    <property type="protein sequence ID" value="PXX94709.1"/>
    <property type="molecule type" value="Genomic_DNA"/>
</dbReference>
<dbReference type="SUPFAM" id="SSF49313">
    <property type="entry name" value="Cadherin-like"/>
    <property type="match status" value="4"/>
</dbReference>
<dbReference type="PRINTS" id="PR00205">
    <property type="entry name" value="CADHERIN"/>
</dbReference>
<dbReference type="SMART" id="SM00112">
    <property type="entry name" value="CA"/>
    <property type="match status" value="2"/>
</dbReference>
<dbReference type="Proteomes" id="UP000248079">
    <property type="component" value="Unassembled WGS sequence"/>
</dbReference>
<dbReference type="PANTHER" id="PTHR24026:SF126">
    <property type="entry name" value="PROTOCADHERIN FAT 4"/>
    <property type="match status" value="1"/>
</dbReference>
<accession>A0A2V4A4K9</accession>
<dbReference type="GO" id="GO:0005509">
    <property type="term" value="F:calcium ion binding"/>
    <property type="evidence" value="ECO:0007669"/>
    <property type="project" value="InterPro"/>
</dbReference>
<feature type="non-terminal residue" evidence="4">
    <location>
        <position position="1"/>
    </location>
</feature>
<comment type="caution">
    <text evidence="4">The sequence shown here is derived from an EMBL/GenBank/DDBJ whole genome shotgun (WGS) entry which is preliminary data.</text>
</comment>
<dbReference type="Gene3D" id="2.60.40.60">
    <property type="entry name" value="Cadherins"/>
    <property type="match status" value="4"/>
</dbReference>
<proteinExistence type="predicted"/>
<sequence length="339" mass="36361">GEITILDNTYLDYERNGSHNLTLTVSDGLHTSAEESVFIQMYDENDNAPVIANGQSFNVDENASNSTSVGTVSVTDADLNTHYTDWTITGGNTDGIFAINAASGEISIVDNTNLDFEQTESYTLSITVSDGSNTSLAENIRIDINDLNDNIPVVTANQTFNVDENKAYNTIIGTVMATDNDAGTSFSAWKITAGNTDGIFELNASSGEISIADNTNLDYETTTSYAISLTVSDGTNISASETVNIDVNPINDIAPIITCCQVFDVVENVDNDTRIGKVSASDADAGDDDFYTDWIIVAGNEDGIFKIDENSGEITILDNTYLDYERNGSHNLTLTVSDG</sequence>
<dbReference type="CDD" id="cd11304">
    <property type="entry name" value="Cadherin_repeat"/>
    <property type="match status" value="3"/>
</dbReference>
<dbReference type="OrthoDB" id="1123515at2"/>
<dbReference type="GO" id="GO:0005886">
    <property type="term" value="C:plasma membrane"/>
    <property type="evidence" value="ECO:0007669"/>
    <property type="project" value="UniProtKB-SubCell"/>
</dbReference>
<protein>
    <submittedName>
        <fullName evidence="4">Cadherin</fullName>
    </submittedName>
</protein>
<keyword evidence="1" id="KW-0812">Transmembrane</keyword>
<dbReference type="Pfam" id="PF00028">
    <property type="entry name" value="Cadherin"/>
    <property type="match status" value="3"/>
</dbReference>
<evidence type="ECO:0000313" key="4">
    <source>
        <dbReference type="EMBL" id="PXX94709.1"/>
    </source>
</evidence>